<dbReference type="CDD" id="cd17075">
    <property type="entry name" value="UBX1_UBXN9"/>
    <property type="match status" value="1"/>
</dbReference>
<dbReference type="CDD" id="cd16105">
    <property type="entry name" value="Ubl_ASPSCR1_like"/>
    <property type="match status" value="1"/>
</dbReference>
<feature type="domain" description="TUG ubiquitin-like" evidence="2">
    <location>
        <begin position="11"/>
        <end position="73"/>
    </location>
</feature>
<dbReference type="GO" id="GO:0005634">
    <property type="term" value="C:nucleus"/>
    <property type="evidence" value="ECO:0007669"/>
    <property type="project" value="TreeGrafter"/>
</dbReference>
<feature type="region of interest" description="Disordered" evidence="1">
    <location>
        <begin position="212"/>
        <end position="316"/>
    </location>
</feature>
<dbReference type="InterPro" id="IPR059238">
    <property type="entry name" value="UBX1_UBXN9"/>
</dbReference>
<dbReference type="InterPro" id="IPR029071">
    <property type="entry name" value="Ubiquitin-like_domsf"/>
</dbReference>
<dbReference type="EMBL" id="NAJQ01000293">
    <property type="protein sequence ID" value="TKA72798.1"/>
    <property type="molecule type" value="Genomic_DNA"/>
</dbReference>
<name>A0A4U0XBE0_9PEZI</name>
<feature type="compositionally biased region" description="Polar residues" evidence="1">
    <location>
        <begin position="275"/>
        <end position="291"/>
    </location>
</feature>
<dbReference type="Proteomes" id="UP000309340">
    <property type="component" value="Unassembled WGS sequence"/>
</dbReference>
<sequence length="518" mass="55494">MATSTLFVLDASARRTTIKVTPSKLLQDVLVEACRSKKLDPSGYTLKTATNKPVDLSQPFRLSGLSAGAKLQLVQASRSPSVVNIAIQLPESEGGGGRLQDKFPSTTSLWLILRKFEDGVAGASQKLNLTQRGVPSSESGAGRLMYEMPCVSVENRQLEGFGELQKTLAQLGYNGGNVLLRVSFTRSKVPLEEAMREISTYFAGTVGAQAEGAVGTVPNGGKDEVAAPLGGEEGMELNEDAPPAPGPTAPVVEDDVLATSSETQPEQQSQPQAENTVPPTSPAPSETTNRISVYRPPSSGTPAAALQPDDPSHFEPTIDHARLHQASLGRRGQNQRLKSDKELEELESTKQSQLASVQNVRVRVQYPDQHTIETTMPASATAAELYETVRSTLRGPSEPFELRFLGPKGRLESIQDLASQRLVRDLGFRGGVKVTLVSSSTNATPDARRNLSLKDDFAQQAQELKVDLASQQAEGEAAHKEAMAKPERKEEGGGGGGKGKERGDVEAKMKKFLGFGKK</sequence>
<gene>
    <name evidence="3" type="ORF">B0A55_07329</name>
</gene>
<dbReference type="STRING" id="329884.A0A4U0XBE0"/>
<keyword evidence="4" id="KW-1185">Reference proteome</keyword>
<organism evidence="3 4">
    <name type="scientific">Friedmanniomyces simplex</name>
    <dbReference type="NCBI Taxonomy" id="329884"/>
    <lineage>
        <taxon>Eukaryota</taxon>
        <taxon>Fungi</taxon>
        <taxon>Dikarya</taxon>
        <taxon>Ascomycota</taxon>
        <taxon>Pezizomycotina</taxon>
        <taxon>Dothideomycetes</taxon>
        <taxon>Dothideomycetidae</taxon>
        <taxon>Mycosphaerellales</taxon>
        <taxon>Teratosphaeriaceae</taxon>
        <taxon>Friedmanniomyces</taxon>
    </lineage>
</organism>
<dbReference type="AlphaFoldDB" id="A0A4U0XBE0"/>
<feature type="region of interest" description="Disordered" evidence="1">
    <location>
        <begin position="467"/>
        <end position="518"/>
    </location>
</feature>
<dbReference type="PANTHER" id="PTHR46467">
    <property type="entry name" value="TETHER CONTAINING UBX DOMAIN FOR GLUT4"/>
    <property type="match status" value="1"/>
</dbReference>
<dbReference type="GO" id="GO:0005737">
    <property type="term" value="C:cytoplasm"/>
    <property type="evidence" value="ECO:0007669"/>
    <property type="project" value="TreeGrafter"/>
</dbReference>
<proteinExistence type="predicted"/>
<feature type="compositionally biased region" description="Basic and acidic residues" evidence="1">
    <location>
        <begin position="476"/>
        <end position="509"/>
    </location>
</feature>
<accession>A0A4U0XBE0</accession>
<dbReference type="InterPro" id="IPR021569">
    <property type="entry name" value="TUG-UBL1"/>
</dbReference>
<dbReference type="SUPFAM" id="SSF54236">
    <property type="entry name" value="Ubiquitin-like"/>
    <property type="match status" value="2"/>
</dbReference>
<dbReference type="GO" id="GO:0012506">
    <property type="term" value="C:vesicle membrane"/>
    <property type="evidence" value="ECO:0007669"/>
    <property type="project" value="TreeGrafter"/>
</dbReference>
<dbReference type="PANTHER" id="PTHR46467:SF1">
    <property type="entry name" value="TETHER CONTAINING UBX DOMAIN FOR GLUT4"/>
    <property type="match status" value="1"/>
</dbReference>
<evidence type="ECO:0000313" key="4">
    <source>
        <dbReference type="Proteomes" id="UP000309340"/>
    </source>
</evidence>
<evidence type="ECO:0000313" key="3">
    <source>
        <dbReference type="EMBL" id="TKA72798.1"/>
    </source>
</evidence>
<feature type="compositionally biased region" description="Low complexity" evidence="1">
    <location>
        <begin position="258"/>
        <end position="274"/>
    </location>
</feature>
<dbReference type="OrthoDB" id="440781at2759"/>
<evidence type="ECO:0000256" key="1">
    <source>
        <dbReference type="SAM" id="MobiDB-lite"/>
    </source>
</evidence>
<reference evidence="3 4" key="1">
    <citation type="submission" date="2017-03" db="EMBL/GenBank/DDBJ databases">
        <title>Genomes of endolithic fungi from Antarctica.</title>
        <authorList>
            <person name="Coleine C."/>
            <person name="Masonjones S."/>
            <person name="Stajich J.E."/>
        </authorList>
    </citation>
    <scope>NUCLEOTIDE SEQUENCE [LARGE SCALE GENOMIC DNA]</scope>
    <source>
        <strain evidence="3 4">CCFEE 5184</strain>
    </source>
</reference>
<comment type="caution">
    <text evidence="3">The sequence shown here is derived from an EMBL/GenBank/DDBJ whole genome shotgun (WGS) entry which is preliminary data.</text>
</comment>
<dbReference type="Pfam" id="PF11470">
    <property type="entry name" value="TUG-UBL1"/>
    <property type="match status" value="1"/>
</dbReference>
<dbReference type="GO" id="GO:0006886">
    <property type="term" value="P:intracellular protein transport"/>
    <property type="evidence" value="ECO:0007669"/>
    <property type="project" value="TreeGrafter"/>
</dbReference>
<evidence type="ECO:0000259" key="2">
    <source>
        <dbReference type="Pfam" id="PF11470"/>
    </source>
</evidence>
<protein>
    <recommendedName>
        <fullName evidence="2">TUG ubiquitin-like domain-containing protein</fullName>
    </recommendedName>
</protein>
<dbReference type="Gene3D" id="3.10.20.90">
    <property type="entry name" value="Phosphatidylinositol 3-kinase Catalytic Subunit, Chain A, domain 1"/>
    <property type="match status" value="1"/>
</dbReference>